<gene>
    <name evidence="1" type="ORF">ACFSBI_13140</name>
</gene>
<protein>
    <submittedName>
        <fullName evidence="1">Uncharacterized protein</fullName>
    </submittedName>
</protein>
<keyword evidence="2" id="KW-1185">Reference proteome</keyword>
<sequence>MLRRIVGRIVRSSGLWRDRHDEHHVIGRGRPVRPAAVKLPRHPELLLGSDSWRRLSQLADQRIRAHRGEHLSIGEMVETVSHEVEDAVTAQPMSASLDQWRAWAAATETPWPPGFHEHLVGAKHAGADDVEIALHVQTDLVALVPQLVAARMSENRG</sequence>
<comment type="caution">
    <text evidence="1">The sequence shown here is derived from an EMBL/GenBank/DDBJ whole genome shotgun (WGS) entry which is preliminary data.</text>
</comment>
<dbReference type="EMBL" id="JBHUEA010000021">
    <property type="protein sequence ID" value="MFD1722497.1"/>
    <property type="molecule type" value="Genomic_DNA"/>
</dbReference>
<accession>A0ABW4LHD4</accession>
<evidence type="ECO:0000313" key="2">
    <source>
        <dbReference type="Proteomes" id="UP001597347"/>
    </source>
</evidence>
<proteinExistence type="predicted"/>
<name>A0ABW4LHD4_9MICO</name>
<dbReference type="RefSeq" id="WP_377935651.1">
    <property type="nucleotide sequence ID" value="NZ_JBHUEA010000021.1"/>
</dbReference>
<dbReference type="Proteomes" id="UP001597347">
    <property type="component" value="Unassembled WGS sequence"/>
</dbReference>
<organism evidence="1 2">
    <name type="scientific">Amnibacterium endophyticum</name>
    <dbReference type="NCBI Taxonomy" id="2109337"/>
    <lineage>
        <taxon>Bacteria</taxon>
        <taxon>Bacillati</taxon>
        <taxon>Actinomycetota</taxon>
        <taxon>Actinomycetes</taxon>
        <taxon>Micrococcales</taxon>
        <taxon>Microbacteriaceae</taxon>
        <taxon>Amnibacterium</taxon>
    </lineage>
</organism>
<evidence type="ECO:0000313" key="1">
    <source>
        <dbReference type="EMBL" id="MFD1722497.1"/>
    </source>
</evidence>
<reference evidence="2" key="1">
    <citation type="journal article" date="2019" name="Int. J. Syst. Evol. Microbiol.">
        <title>The Global Catalogue of Microorganisms (GCM) 10K type strain sequencing project: providing services to taxonomists for standard genome sequencing and annotation.</title>
        <authorList>
            <consortium name="The Broad Institute Genomics Platform"/>
            <consortium name="The Broad Institute Genome Sequencing Center for Infectious Disease"/>
            <person name="Wu L."/>
            <person name="Ma J."/>
        </authorList>
    </citation>
    <scope>NUCLEOTIDE SEQUENCE [LARGE SCALE GENOMIC DNA]</scope>
    <source>
        <strain evidence="2">CGMCC 1.12471</strain>
    </source>
</reference>